<feature type="compositionally biased region" description="Basic and acidic residues" evidence="1">
    <location>
        <begin position="126"/>
        <end position="159"/>
    </location>
</feature>
<gene>
    <name evidence="2" type="ORF">AVDCRST_MAG13-2454</name>
</gene>
<reference evidence="2" key="1">
    <citation type="submission" date="2020-02" db="EMBL/GenBank/DDBJ databases">
        <authorList>
            <person name="Meier V. D."/>
        </authorList>
    </citation>
    <scope>NUCLEOTIDE SEQUENCE</scope>
    <source>
        <strain evidence="2">AVDCRST_MAG13</strain>
    </source>
</reference>
<accession>A0A6J4SSP0</accession>
<feature type="compositionally biased region" description="Basic and acidic residues" evidence="1">
    <location>
        <begin position="1"/>
        <end position="58"/>
    </location>
</feature>
<proteinExistence type="predicted"/>
<protein>
    <submittedName>
        <fullName evidence="2">Uncharacterized protein</fullName>
    </submittedName>
</protein>
<name>A0A6J4SSP0_9ACTN</name>
<feature type="region of interest" description="Disordered" evidence="1">
    <location>
        <begin position="1"/>
        <end position="195"/>
    </location>
</feature>
<evidence type="ECO:0000256" key="1">
    <source>
        <dbReference type="SAM" id="MobiDB-lite"/>
    </source>
</evidence>
<dbReference type="AlphaFoldDB" id="A0A6J4SSP0"/>
<evidence type="ECO:0000313" key="2">
    <source>
        <dbReference type="EMBL" id="CAA9504221.1"/>
    </source>
</evidence>
<sequence length="227" mass="25589">MQRHGDADGARVDEPERQAGEQDARQVRVDEVLARRVRDRRQHPEDDRRGAHGERVLADVEEQAPCGLAGQQVLDGGRDDLREQRRHQASGEEQGEGEGRRDRHLLVVAAARDLQRDELAEDDPEREQAEQQRRRPERGRLVVEHRGEQGEAEEGDRAAEAAGRGGEQERHGRRRVGTAALLRRRAPPEQPRPLAELVPRAELDGEGDHRCRGQREAAVLELLHVAS</sequence>
<organism evidence="2">
    <name type="scientific">uncultured Solirubrobacteraceae bacterium</name>
    <dbReference type="NCBI Taxonomy" id="1162706"/>
    <lineage>
        <taxon>Bacteria</taxon>
        <taxon>Bacillati</taxon>
        <taxon>Actinomycetota</taxon>
        <taxon>Thermoleophilia</taxon>
        <taxon>Solirubrobacterales</taxon>
        <taxon>Solirubrobacteraceae</taxon>
        <taxon>environmental samples</taxon>
    </lineage>
</organism>
<dbReference type="EMBL" id="CADCVO010000387">
    <property type="protein sequence ID" value="CAA9504221.1"/>
    <property type="molecule type" value="Genomic_DNA"/>
</dbReference>